<feature type="compositionally biased region" description="Basic residues" evidence="1">
    <location>
        <begin position="14"/>
        <end position="24"/>
    </location>
</feature>
<name>A0A9Q0DUG4_9TELE</name>
<gene>
    <name evidence="2" type="ORF">NHX12_002438</name>
</gene>
<dbReference type="EMBL" id="JANIIK010000110">
    <property type="protein sequence ID" value="KAJ3596029.1"/>
    <property type="molecule type" value="Genomic_DNA"/>
</dbReference>
<evidence type="ECO:0000313" key="2">
    <source>
        <dbReference type="EMBL" id="KAJ3596029.1"/>
    </source>
</evidence>
<evidence type="ECO:0000313" key="3">
    <source>
        <dbReference type="Proteomes" id="UP001148018"/>
    </source>
</evidence>
<accession>A0A9Q0DUG4</accession>
<protein>
    <submittedName>
        <fullName evidence="2">Uncharacterized protein</fullName>
    </submittedName>
</protein>
<reference evidence="2" key="1">
    <citation type="submission" date="2022-07" db="EMBL/GenBank/DDBJ databases">
        <title>Chromosome-level genome of Muraenolepis orangiensis.</title>
        <authorList>
            <person name="Kim J."/>
        </authorList>
    </citation>
    <scope>NUCLEOTIDE SEQUENCE</scope>
    <source>
        <strain evidence="2">KU_S4_2022</strain>
        <tissue evidence="2">Muscle</tissue>
    </source>
</reference>
<sequence length="79" mass="8741">MVLWESRALGGRRPPGHHARHQRQSHVAPASTTPLTFRCLGAHQSLSISSQDLSHYLCNVIWDTEQPSGGSWAPPTIKM</sequence>
<keyword evidence="3" id="KW-1185">Reference proteome</keyword>
<dbReference type="AlphaFoldDB" id="A0A9Q0DUG4"/>
<organism evidence="2 3">
    <name type="scientific">Muraenolepis orangiensis</name>
    <name type="common">Patagonian moray cod</name>
    <dbReference type="NCBI Taxonomy" id="630683"/>
    <lineage>
        <taxon>Eukaryota</taxon>
        <taxon>Metazoa</taxon>
        <taxon>Chordata</taxon>
        <taxon>Craniata</taxon>
        <taxon>Vertebrata</taxon>
        <taxon>Euteleostomi</taxon>
        <taxon>Actinopterygii</taxon>
        <taxon>Neopterygii</taxon>
        <taxon>Teleostei</taxon>
        <taxon>Neoteleostei</taxon>
        <taxon>Acanthomorphata</taxon>
        <taxon>Zeiogadaria</taxon>
        <taxon>Gadariae</taxon>
        <taxon>Gadiformes</taxon>
        <taxon>Muraenolepidoidei</taxon>
        <taxon>Muraenolepididae</taxon>
        <taxon>Muraenolepis</taxon>
    </lineage>
</organism>
<comment type="caution">
    <text evidence="2">The sequence shown here is derived from an EMBL/GenBank/DDBJ whole genome shotgun (WGS) entry which is preliminary data.</text>
</comment>
<feature type="region of interest" description="Disordered" evidence="1">
    <location>
        <begin position="1"/>
        <end position="29"/>
    </location>
</feature>
<evidence type="ECO:0000256" key="1">
    <source>
        <dbReference type="SAM" id="MobiDB-lite"/>
    </source>
</evidence>
<dbReference type="Proteomes" id="UP001148018">
    <property type="component" value="Unassembled WGS sequence"/>
</dbReference>
<proteinExistence type="predicted"/>